<dbReference type="KEGG" id="hoh:Hoch_4568"/>
<feature type="domain" description="Class II aldolase/adducin N-terminal" evidence="2">
    <location>
        <begin position="70"/>
        <end position="219"/>
    </location>
</feature>
<dbReference type="Proteomes" id="UP000001880">
    <property type="component" value="Chromosome"/>
</dbReference>
<evidence type="ECO:0000313" key="3">
    <source>
        <dbReference type="EMBL" id="ACY17059.1"/>
    </source>
</evidence>
<dbReference type="Gene3D" id="3.40.225.10">
    <property type="entry name" value="Class II aldolase/adducin N-terminal domain"/>
    <property type="match status" value="1"/>
</dbReference>
<dbReference type="STRING" id="502025.Hoch_4568"/>
<dbReference type="AlphaFoldDB" id="D0LQ22"/>
<sequence length="234" mass="25535">MRDSRPLPDAASASQAPPTPEEGVIKFSVAHRAQPVPARHEALARELLAWRRVLLSLGMIGREPHLYAGAGYGNVSARVGPPSSPMGRRAMLITGTQTGGLPELGIEDLCLIERYDYRDNRVWSTGLIEPSSETMTHGAIYDLSPHIRFAFHGHCAPIWQRARRLGIPQTRPEIAYGTPEMAAEMRRLYQSTGLPEQRVLAMGGHEDGIVAFGHTAEQAGLVLVAQLARAYAAE</sequence>
<dbReference type="InterPro" id="IPR036409">
    <property type="entry name" value="Aldolase_II/adducin_N_sf"/>
</dbReference>
<reference evidence="3 4" key="1">
    <citation type="journal article" date="2010" name="Stand. Genomic Sci.">
        <title>Complete genome sequence of Haliangium ochraceum type strain (SMP-2).</title>
        <authorList>
            <consortium name="US DOE Joint Genome Institute (JGI-PGF)"/>
            <person name="Ivanova N."/>
            <person name="Daum C."/>
            <person name="Lang E."/>
            <person name="Abt B."/>
            <person name="Kopitz M."/>
            <person name="Saunders E."/>
            <person name="Lapidus A."/>
            <person name="Lucas S."/>
            <person name="Glavina Del Rio T."/>
            <person name="Nolan M."/>
            <person name="Tice H."/>
            <person name="Copeland A."/>
            <person name="Cheng J.F."/>
            <person name="Chen F."/>
            <person name="Bruce D."/>
            <person name="Goodwin L."/>
            <person name="Pitluck S."/>
            <person name="Mavromatis K."/>
            <person name="Pati A."/>
            <person name="Mikhailova N."/>
            <person name="Chen A."/>
            <person name="Palaniappan K."/>
            <person name="Land M."/>
            <person name="Hauser L."/>
            <person name="Chang Y.J."/>
            <person name="Jeffries C.D."/>
            <person name="Detter J.C."/>
            <person name="Brettin T."/>
            <person name="Rohde M."/>
            <person name="Goker M."/>
            <person name="Bristow J."/>
            <person name="Markowitz V."/>
            <person name="Eisen J.A."/>
            <person name="Hugenholtz P."/>
            <person name="Kyrpides N.C."/>
            <person name="Klenk H.P."/>
        </authorList>
    </citation>
    <scope>NUCLEOTIDE SEQUENCE [LARGE SCALE GENOMIC DNA]</scope>
    <source>
        <strain evidence="4">DSM 14365 / CIP 107738 / JCM 11303 / AJ 13395 / SMP-2</strain>
    </source>
</reference>
<dbReference type="EMBL" id="CP001804">
    <property type="protein sequence ID" value="ACY17059.1"/>
    <property type="molecule type" value="Genomic_DNA"/>
</dbReference>
<dbReference type="OrthoDB" id="422493at2"/>
<dbReference type="InterPro" id="IPR001303">
    <property type="entry name" value="Aldolase_II/adducin_N"/>
</dbReference>
<name>D0LQ22_HALO1</name>
<organism evidence="3 4">
    <name type="scientific">Haliangium ochraceum (strain DSM 14365 / JCM 11303 / SMP-2)</name>
    <dbReference type="NCBI Taxonomy" id="502025"/>
    <lineage>
        <taxon>Bacteria</taxon>
        <taxon>Pseudomonadati</taxon>
        <taxon>Myxococcota</taxon>
        <taxon>Polyangia</taxon>
        <taxon>Haliangiales</taxon>
        <taxon>Kofleriaceae</taxon>
        <taxon>Haliangium</taxon>
    </lineage>
</organism>
<dbReference type="SUPFAM" id="SSF53639">
    <property type="entry name" value="AraD/HMP-PK domain-like"/>
    <property type="match status" value="1"/>
</dbReference>
<protein>
    <submittedName>
        <fullName evidence="3">Class II aldolase/adducin family protein</fullName>
    </submittedName>
</protein>
<gene>
    <name evidence="3" type="ordered locus">Hoch_4568</name>
</gene>
<accession>D0LQ22</accession>
<dbReference type="RefSeq" id="WP_012829657.1">
    <property type="nucleotide sequence ID" value="NC_013440.1"/>
</dbReference>
<evidence type="ECO:0000313" key="4">
    <source>
        <dbReference type="Proteomes" id="UP000001880"/>
    </source>
</evidence>
<proteinExistence type="predicted"/>
<dbReference type="eggNOG" id="COG0235">
    <property type="taxonomic scope" value="Bacteria"/>
</dbReference>
<feature type="region of interest" description="Disordered" evidence="1">
    <location>
        <begin position="1"/>
        <end position="21"/>
    </location>
</feature>
<dbReference type="HOGENOM" id="CLU_088910_0_0_7"/>
<dbReference type="Pfam" id="PF00596">
    <property type="entry name" value="Aldolase_II"/>
    <property type="match status" value="1"/>
</dbReference>
<evidence type="ECO:0000259" key="2">
    <source>
        <dbReference type="Pfam" id="PF00596"/>
    </source>
</evidence>
<keyword evidence="4" id="KW-1185">Reference proteome</keyword>
<evidence type="ECO:0000256" key="1">
    <source>
        <dbReference type="SAM" id="MobiDB-lite"/>
    </source>
</evidence>